<feature type="compositionally biased region" description="Low complexity" evidence="6">
    <location>
        <begin position="684"/>
        <end position="700"/>
    </location>
</feature>
<feature type="compositionally biased region" description="Acidic residues" evidence="6">
    <location>
        <begin position="210"/>
        <end position="232"/>
    </location>
</feature>
<feature type="compositionally biased region" description="Polar residues" evidence="6">
    <location>
        <begin position="299"/>
        <end position="312"/>
    </location>
</feature>
<feature type="region of interest" description="Disordered" evidence="6">
    <location>
        <begin position="925"/>
        <end position="947"/>
    </location>
</feature>
<feature type="compositionally biased region" description="Polar residues" evidence="6">
    <location>
        <begin position="107"/>
        <end position="117"/>
    </location>
</feature>
<dbReference type="InterPro" id="IPR003591">
    <property type="entry name" value="Leu-rich_rpt_typical-subtyp"/>
</dbReference>
<feature type="region of interest" description="Disordered" evidence="6">
    <location>
        <begin position="591"/>
        <end position="700"/>
    </location>
</feature>
<feature type="compositionally biased region" description="Low complexity" evidence="6">
    <location>
        <begin position="633"/>
        <end position="644"/>
    </location>
</feature>
<comment type="caution">
    <text evidence="7">The sequence shown here is derived from an EMBL/GenBank/DDBJ whole genome shotgun (WGS) entry which is preliminary data.</text>
</comment>
<dbReference type="FunFam" id="3.80.10.10:FF:000041">
    <property type="entry name" value="LRR receptor-like serine/threonine-protein kinase ERECTA"/>
    <property type="match status" value="1"/>
</dbReference>
<dbReference type="EMBL" id="CAICTM010000165">
    <property type="protein sequence ID" value="CAB9503467.1"/>
    <property type="molecule type" value="Genomic_DNA"/>
</dbReference>
<evidence type="ECO:0000313" key="7">
    <source>
        <dbReference type="EMBL" id="CAB9503467.1"/>
    </source>
</evidence>
<name>A0A9N8DIS9_9STRA</name>
<evidence type="ECO:0000256" key="5">
    <source>
        <dbReference type="ARBA" id="ARBA00022737"/>
    </source>
</evidence>
<gene>
    <name evidence="7" type="ORF">SEMRO_166_G074290.1</name>
</gene>
<proteinExistence type="predicted"/>
<feature type="region of interest" description="Disordered" evidence="6">
    <location>
        <begin position="295"/>
        <end position="322"/>
    </location>
</feature>
<dbReference type="Proteomes" id="UP001153069">
    <property type="component" value="Unassembled WGS sequence"/>
</dbReference>
<dbReference type="InterPro" id="IPR001611">
    <property type="entry name" value="Leu-rich_rpt"/>
</dbReference>
<feature type="compositionally biased region" description="Polar residues" evidence="6">
    <location>
        <begin position="139"/>
        <end position="152"/>
    </location>
</feature>
<dbReference type="InterPro" id="IPR032675">
    <property type="entry name" value="LRR_dom_sf"/>
</dbReference>
<feature type="compositionally biased region" description="Low complexity" evidence="6">
    <location>
        <begin position="653"/>
        <end position="677"/>
    </location>
</feature>
<comment type="subcellular location">
    <subcellularLocation>
        <location evidence="1">Cell membrane</location>
    </subcellularLocation>
</comment>
<dbReference type="FunFam" id="3.80.10.10:FF:000383">
    <property type="entry name" value="Leucine-rich repeat receptor protein kinase EMS1"/>
    <property type="match status" value="1"/>
</dbReference>
<dbReference type="AlphaFoldDB" id="A0A9N8DIS9"/>
<organism evidence="7 8">
    <name type="scientific">Seminavis robusta</name>
    <dbReference type="NCBI Taxonomy" id="568900"/>
    <lineage>
        <taxon>Eukaryota</taxon>
        <taxon>Sar</taxon>
        <taxon>Stramenopiles</taxon>
        <taxon>Ochrophyta</taxon>
        <taxon>Bacillariophyta</taxon>
        <taxon>Bacillariophyceae</taxon>
        <taxon>Bacillariophycidae</taxon>
        <taxon>Naviculales</taxon>
        <taxon>Naviculaceae</taxon>
        <taxon>Seminavis</taxon>
    </lineage>
</organism>
<keyword evidence="2" id="KW-0472">Membrane</keyword>
<evidence type="ECO:0000256" key="6">
    <source>
        <dbReference type="SAM" id="MobiDB-lite"/>
    </source>
</evidence>
<feature type="compositionally biased region" description="Low complexity" evidence="6">
    <location>
        <begin position="71"/>
        <end position="90"/>
    </location>
</feature>
<evidence type="ECO:0000256" key="2">
    <source>
        <dbReference type="ARBA" id="ARBA00022475"/>
    </source>
</evidence>
<evidence type="ECO:0000256" key="3">
    <source>
        <dbReference type="ARBA" id="ARBA00022614"/>
    </source>
</evidence>
<keyword evidence="8" id="KW-1185">Reference proteome</keyword>
<keyword evidence="4" id="KW-0732">Signal</keyword>
<dbReference type="SUPFAM" id="SSF52058">
    <property type="entry name" value="L domain-like"/>
    <property type="match status" value="2"/>
</dbReference>
<evidence type="ECO:0000256" key="1">
    <source>
        <dbReference type="ARBA" id="ARBA00004236"/>
    </source>
</evidence>
<sequence>MARLKTTPGRPEEHDEEEQWMQDVLTKRAEAAAGQYPLDEPASVETTVAQTARVEKPLTSSSSSGTAGEIQTAAQQKQAKQKPPASSSATTGIKTAPRHKQAKHNPPASSSATTGIKTSAARRRPARPAKSASLPSATGIKQNGRQKPTGKSRTAVRGPGYYHGNQNLGTSQHNDDAEIMNIVAERASVATAESLKDSDRKEDYYRSQEKEDENECNPAAEEEEEDEDEDGEPVLQTAACQATTQPLHQQGRPGAYMGAPGDSLHRTTTLDYRHLRAPRGDSDELLETGSAGGLESLESFRNNGNDNTLSNHSGKDSSRNLEDVPLLEATLVTDDDSAKGHPESKHRSRLCLGILALLVIMVISVTGIVCGSGLCSPKKEDSNVQTTTMEASNIFKHNTATVQIFSQPIVITQTVLVLSDQDLGGPIPTEIAELTQLTELLLDGNSLTGPIPPELGTLTHLTVLDLRNNQLSGTVPSNVSELTQLSELRLDNNSLTGTIPPELGELTQLTIMDLTKNELTGTVPQSVCSLTQDYSLSYVAVDDGVICPRKDCTCSPGDANSAILAQPFDSPTFASVAPSFVPSLRPLTTETGMPSLVPTGMPTGMPSSSATSGTPSYTPSILPTSIPTPSPSAWPSGSPSAWPTDRPSPAPSAAPSETPSTAPSTAPSETPSTLPSEILSTAPTTGGTMEGTSEGTTEGATVSTVVVAGQEYSLSATVMFVSSTFSGSLPTEIGLLTGLHGISFNSIGEHVNNLYGTLPTELGLLTSLITLDLSYSWFSGTLPTELGRLTRLSNLQLTSNSLTGSIPTELGQMTACTSMELNLNRLSGPLPTELGRLTLLNSLVLTSNSLTGSIPTELGQMTACTSMELKLNGLTGEVPQSVCSLTLDYDLGFAGVDSAVECPASCCCYMYDRCCKEAIESRRGFSGESSGEHTQCSPESGLNGTRR</sequence>
<feature type="compositionally biased region" description="Polar residues" evidence="6">
    <location>
        <begin position="933"/>
        <end position="947"/>
    </location>
</feature>
<dbReference type="OrthoDB" id="48557at2759"/>
<feature type="compositionally biased region" description="Polar residues" evidence="6">
    <location>
        <begin position="238"/>
        <end position="248"/>
    </location>
</feature>
<keyword evidence="2" id="KW-1003">Cell membrane</keyword>
<dbReference type="Gene3D" id="3.80.10.10">
    <property type="entry name" value="Ribonuclease Inhibitor"/>
    <property type="match status" value="2"/>
</dbReference>
<keyword evidence="5" id="KW-0677">Repeat</keyword>
<protein>
    <submittedName>
        <fullName evidence="7">Leucine Rich Repeat</fullName>
    </submittedName>
</protein>
<feature type="compositionally biased region" description="Low complexity" evidence="6">
    <location>
        <begin position="128"/>
        <end position="137"/>
    </location>
</feature>
<feature type="compositionally biased region" description="Basic and acidic residues" evidence="6">
    <location>
        <begin position="194"/>
        <end position="209"/>
    </location>
</feature>
<accession>A0A9N8DIS9</accession>
<feature type="region of interest" description="Disordered" evidence="6">
    <location>
        <begin position="1"/>
        <end position="265"/>
    </location>
</feature>
<evidence type="ECO:0000313" key="8">
    <source>
        <dbReference type="Proteomes" id="UP001153069"/>
    </source>
</evidence>
<keyword evidence="3" id="KW-0433">Leucine-rich repeat</keyword>
<evidence type="ECO:0000256" key="4">
    <source>
        <dbReference type="ARBA" id="ARBA00022729"/>
    </source>
</evidence>
<dbReference type="Pfam" id="PF00560">
    <property type="entry name" value="LRR_1"/>
    <property type="match status" value="4"/>
</dbReference>
<feature type="compositionally biased region" description="Low complexity" evidence="6">
    <location>
        <begin position="614"/>
        <end position="625"/>
    </location>
</feature>
<dbReference type="SMART" id="SM00369">
    <property type="entry name" value="LRR_TYP"/>
    <property type="match status" value="5"/>
</dbReference>
<reference evidence="7" key="1">
    <citation type="submission" date="2020-06" db="EMBL/GenBank/DDBJ databases">
        <authorList>
            <consortium name="Plant Systems Biology data submission"/>
        </authorList>
    </citation>
    <scope>NUCLEOTIDE SEQUENCE</scope>
    <source>
        <strain evidence="7">D6</strain>
    </source>
</reference>
<feature type="compositionally biased region" description="Basic and acidic residues" evidence="6">
    <location>
        <begin position="313"/>
        <end position="322"/>
    </location>
</feature>
<dbReference type="GO" id="GO:0005886">
    <property type="term" value="C:plasma membrane"/>
    <property type="evidence" value="ECO:0007669"/>
    <property type="project" value="UniProtKB-SubCell"/>
</dbReference>
<dbReference type="PANTHER" id="PTHR47988">
    <property type="entry name" value="SOMATIC EMBRYOGENESIS RECEPTOR KINASE 1"/>
    <property type="match status" value="1"/>
</dbReference>